<evidence type="ECO:0000259" key="2">
    <source>
        <dbReference type="Pfam" id="PF00144"/>
    </source>
</evidence>
<comment type="caution">
    <text evidence="3">The sequence shown here is derived from an EMBL/GenBank/DDBJ whole genome shotgun (WGS) entry which is preliminary data.</text>
</comment>
<dbReference type="SUPFAM" id="SSF56601">
    <property type="entry name" value="beta-lactamase/transpeptidase-like"/>
    <property type="match status" value="1"/>
</dbReference>
<evidence type="ECO:0000313" key="3">
    <source>
        <dbReference type="EMBL" id="MBP2417034.1"/>
    </source>
</evidence>
<dbReference type="Pfam" id="PF00144">
    <property type="entry name" value="Beta-lactamase"/>
    <property type="match status" value="1"/>
</dbReference>
<sequence>MSRAPRRPVRPARRVVVAVVVAAVLAGLVWVWPGPPRASAARSGDAALLDAVGEPDGFRRLAVAVVDLDGSPRVRFASVGADERTPFEAGSVTKALTGLVIADQVERGELDLDTPVGELLDLGDGDVSRTTVRQLVTHHAGLPPLDPTTRLRALPPVLLGLDPYRGVSTAELVERAGGTDTGAQEYAYSNLGAALAGQAAAAAAGTDYPTLVQERLFTPLGLAGTTLQTAEARVPAGRSALGRRMQPWVFDGYAPAGATVTTTADLATLATALLEERAPGMAALEPLAEAGDEGRRIGTFWQLSTEGDQTITWHNGRTGGYGAFLGLDRERGRAVVVLSDVATDRTDELGLRLVRGA</sequence>
<evidence type="ECO:0000256" key="1">
    <source>
        <dbReference type="SAM" id="Phobius"/>
    </source>
</evidence>
<dbReference type="RefSeq" id="WP_210055194.1">
    <property type="nucleotide sequence ID" value="NZ_BAAAMH010000004.1"/>
</dbReference>
<dbReference type="InterPro" id="IPR001466">
    <property type="entry name" value="Beta-lactam-related"/>
</dbReference>
<evidence type="ECO:0000313" key="4">
    <source>
        <dbReference type="Proteomes" id="UP000758168"/>
    </source>
</evidence>
<keyword evidence="1" id="KW-1133">Transmembrane helix</keyword>
<dbReference type="EMBL" id="JAGIOB010000001">
    <property type="protein sequence ID" value="MBP2417034.1"/>
    <property type="molecule type" value="Genomic_DNA"/>
</dbReference>
<accession>A0ABS4Z7R8</accession>
<proteinExistence type="predicted"/>
<keyword evidence="1" id="KW-0472">Membrane</keyword>
<dbReference type="InterPro" id="IPR012338">
    <property type="entry name" value="Beta-lactam/transpept-like"/>
</dbReference>
<gene>
    <name evidence="3" type="ORF">JOF54_001956</name>
</gene>
<dbReference type="Gene3D" id="3.40.710.10">
    <property type="entry name" value="DD-peptidase/beta-lactamase superfamily"/>
    <property type="match status" value="1"/>
</dbReference>
<protein>
    <submittedName>
        <fullName evidence="3">CubicO group peptidase (Beta-lactamase class C family)</fullName>
    </submittedName>
</protein>
<keyword evidence="1" id="KW-0812">Transmembrane</keyword>
<dbReference type="InterPro" id="IPR050491">
    <property type="entry name" value="AmpC-like"/>
</dbReference>
<dbReference type="Proteomes" id="UP000758168">
    <property type="component" value="Unassembled WGS sequence"/>
</dbReference>
<reference evidence="3 4" key="1">
    <citation type="submission" date="2021-03" db="EMBL/GenBank/DDBJ databases">
        <title>Sequencing the genomes of 1000 actinobacteria strains.</title>
        <authorList>
            <person name="Klenk H.-P."/>
        </authorList>
    </citation>
    <scope>NUCLEOTIDE SEQUENCE [LARGE SCALE GENOMIC DNA]</scope>
    <source>
        <strain evidence="3 4">DSM 12936</strain>
    </source>
</reference>
<feature type="transmembrane region" description="Helical" evidence="1">
    <location>
        <begin position="12"/>
        <end position="32"/>
    </location>
</feature>
<dbReference type="PANTHER" id="PTHR46825:SF8">
    <property type="entry name" value="BETA-LACTAMASE-RELATED"/>
    <property type="match status" value="1"/>
</dbReference>
<keyword evidence="4" id="KW-1185">Reference proteome</keyword>
<name>A0ABS4Z7R8_9ACTN</name>
<feature type="domain" description="Beta-lactamase-related" evidence="2">
    <location>
        <begin position="60"/>
        <end position="344"/>
    </location>
</feature>
<dbReference type="PANTHER" id="PTHR46825">
    <property type="entry name" value="D-ALANYL-D-ALANINE-CARBOXYPEPTIDASE/ENDOPEPTIDASE AMPH"/>
    <property type="match status" value="1"/>
</dbReference>
<organism evidence="3 4">
    <name type="scientific">Microlunatus capsulatus</name>
    <dbReference type="NCBI Taxonomy" id="99117"/>
    <lineage>
        <taxon>Bacteria</taxon>
        <taxon>Bacillati</taxon>
        <taxon>Actinomycetota</taxon>
        <taxon>Actinomycetes</taxon>
        <taxon>Propionibacteriales</taxon>
        <taxon>Propionibacteriaceae</taxon>
        <taxon>Microlunatus</taxon>
    </lineage>
</organism>